<evidence type="ECO:0000256" key="2">
    <source>
        <dbReference type="ARBA" id="ARBA00007942"/>
    </source>
</evidence>
<comment type="subcellular location">
    <subcellularLocation>
        <location evidence="1">Cell inner membrane</location>
        <topology evidence="1">Multi-pass membrane protein</topology>
    </subcellularLocation>
</comment>
<dbReference type="PANTHER" id="PTHR32196:SF37">
    <property type="entry name" value="L-ARABINOSE TRANSPORT SYSTEM PERMEASE PROTEIN ARAH"/>
    <property type="match status" value="1"/>
</dbReference>
<dbReference type="InterPro" id="IPR001851">
    <property type="entry name" value="ABC_transp_permease"/>
</dbReference>
<dbReference type="AlphaFoldDB" id="A0ABD7Q4I8"/>
<dbReference type="Proteomes" id="UP000291600">
    <property type="component" value="Unassembled WGS sequence"/>
</dbReference>
<feature type="transmembrane region" description="Helical" evidence="7">
    <location>
        <begin position="89"/>
        <end position="106"/>
    </location>
</feature>
<keyword evidence="3" id="KW-1003">Cell membrane</keyword>
<evidence type="ECO:0000313" key="9">
    <source>
        <dbReference type="Proteomes" id="UP000291600"/>
    </source>
</evidence>
<dbReference type="GO" id="GO:0005886">
    <property type="term" value="C:plasma membrane"/>
    <property type="evidence" value="ECO:0007669"/>
    <property type="project" value="UniProtKB-SubCell"/>
</dbReference>
<evidence type="ECO:0000256" key="4">
    <source>
        <dbReference type="ARBA" id="ARBA00022692"/>
    </source>
</evidence>
<feature type="transmembrane region" description="Helical" evidence="7">
    <location>
        <begin position="112"/>
        <end position="134"/>
    </location>
</feature>
<proteinExistence type="inferred from homology"/>
<dbReference type="CDD" id="cd06579">
    <property type="entry name" value="TM_PBP1_transp_AraH_like"/>
    <property type="match status" value="1"/>
</dbReference>
<accession>A0ABD7Q4I8</accession>
<feature type="transmembrane region" description="Helical" evidence="7">
    <location>
        <begin position="232"/>
        <end position="250"/>
    </location>
</feature>
<feature type="transmembrane region" description="Helical" evidence="7">
    <location>
        <begin position="180"/>
        <end position="201"/>
    </location>
</feature>
<evidence type="ECO:0000256" key="3">
    <source>
        <dbReference type="ARBA" id="ARBA00022475"/>
    </source>
</evidence>
<feature type="transmembrane region" description="Helical" evidence="7">
    <location>
        <begin position="32"/>
        <end position="52"/>
    </location>
</feature>
<dbReference type="Pfam" id="PF02653">
    <property type="entry name" value="BPD_transp_2"/>
    <property type="match status" value="1"/>
</dbReference>
<dbReference type="PANTHER" id="PTHR32196">
    <property type="entry name" value="ABC TRANSPORTER PERMEASE PROTEIN YPHD-RELATED-RELATED"/>
    <property type="match status" value="1"/>
</dbReference>
<dbReference type="EC" id="3.6.3.17" evidence="8"/>
<dbReference type="EMBL" id="SITJ01000076">
    <property type="protein sequence ID" value="TBL66486.1"/>
    <property type="molecule type" value="Genomic_DNA"/>
</dbReference>
<keyword evidence="5 7" id="KW-1133">Transmembrane helix</keyword>
<feature type="transmembrane region" description="Helical" evidence="7">
    <location>
        <begin position="311"/>
        <end position="330"/>
    </location>
</feature>
<organism evidence="8 9">
    <name type="scientific">Hafnia alvei</name>
    <dbReference type="NCBI Taxonomy" id="569"/>
    <lineage>
        <taxon>Bacteria</taxon>
        <taxon>Pseudomonadati</taxon>
        <taxon>Pseudomonadota</taxon>
        <taxon>Gammaproteobacteria</taxon>
        <taxon>Enterobacterales</taxon>
        <taxon>Hafniaceae</taxon>
        <taxon>Hafnia</taxon>
    </lineage>
</organism>
<dbReference type="NCBIfam" id="NF008441">
    <property type="entry name" value="PRK11285.1"/>
    <property type="match status" value="1"/>
</dbReference>
<evidence type="ECO:0000256" key="7">
    <source>
        <dbReference type="SAM" id="Phobius"/>
    </source>
</evidence>
<evidence type="ECO:0000313" key="8">
    <source>
        <dbReference type="EMBL" id="TBL66486.1"/>
    </source>
</evidence>
<keyword evidence="4 7" id="KW-0812">Transmembrane</keyword>
<evidence type="ECO:0000256" key="1">
    <source>
        <dbReference type="ARBA" id="ARBA00004429"/>
    </source>
</evidence>
<name>A0ABD7Q4I8_HAFAL</name>
<evidence type="ECO:0000256" key="5">
    <source>
        <dbReference type="ARBA" id="ARBA00022989"/>
    </source>
</evidence>
<feature type="transmembrane region" description="Helical" evidence="7">
    <location>
        <begin position="141"/>
        <end position="160"/>
    </location>
</feature>
<gene>
    <name evidence="8" type="primary">araH</name>
    <name evidence="8" type="ORF">EYY96_16005</name>
</gene>
<sequence>MKKSRSRIMSSVTSTPATVKAGKKGLHLSRIWDSYGMLVVFAALFIACLIFVPNFGSFINMKGLGLAISMSGMVACGMLFCLASGDFDLSVASVIACAGVTAAVVINMTESLWIGIFAGLLLGAVCGLVNGFVIARLKINALITTLATMQIVRGLAYIISDGKAVGIEDERFFELGYANWLGLPAPIWITVICFILFGFLLNRTTFGRNTLAIGGNEEAARLAGVPVVRTKIIIFVLSGLVSAAAGIILASRMTSGQPMTSIGYELIVISACVLGGVSLKGGIGKISYVIAGVLILGTVENAMNLLNISPFSQYVVRGVILLAAVIFDRYKQLSKKSLG</sequence>
<keyword evidence="8" id="KW-0378">Hydrolase</keyword>
<feature type="transmembrane region" description="Helical" evidence="7">
    <location>
        <begin position="262"/>
        <end position="279"/>
    </location>
</feature>
<reference evidence="8 9" key="1">
    <citation type="submission" date="2019-02" db="EMBL/GenBank/DDBJ databases">
        <title>Comparative genomic analysis of the Hafnia genus genomes.</title>
        <authorList>
            <person name="Zhiqiu Y."/>
            <person name="Chao Y."/>
            <person name="Yuhui D."/>
            <person name="Di H."/>
            <person name="Bin L."/>
        </authorList>
    </citation>
    <scope>NUCLEOTIDE SEQUENCE [LARGE SCALE GENOMIC DNA]</scope>
    <source>
        <strain evidence="8 9">PCM_1210</strain>
    </source>
</reference>
<dbReference type="GO" id="GO:0016787">
    <property type="term" value="F:hydrolase activity"/>
    <property type="evidence" value="ECO:0007669"/>
    <property type="project" value="UniProtKB-KW"/>
</dbReference>
<keyword evidence="6 7" id="KW-0472">Membrane</keyword>
<comment type="caution">
    <text evidence="8">The sequence shown here is derived from an EMBL/GenBank/DDBJ whole genome shotgun (WGS) entry which is preliminary data.</text>
</comment>
<protein>
    <submittedName>
        <fullName evidence="8">L-arabinose ABC transporter permease AraH</fullName>
        <ecNumber evidence="8">3.6.3.17</ecNumber>
    </submittedName>
</protein>
<evidence type="ECO:0000256" key="6">
    <source>
        <dbReference type="ARBA" id="ARBA00023136"/>
    </source>
</evidence>
<feature type="transmembrane region" description="Helical" evidence="7">
    <location>
        <begin position="64"/>
        <end position="82"/>
    </location>
</feature>
<comment type="similarity">
    <text evidence="2">Belongs to the binding-protein-dependent transport system permease family. AraH/RbsC subfamily.</text>
</comment>